<dbReference type="Proteomes" id="UP000094256">
    <property type="component" value="Chromosome"/>
</dbReference>
<keyword evidence="1" id="KW-0732">Signal</keyword>
<gene>
    <name evidence="2" type="ORF">AWL63_07105</name>
</gene>
<proteinExistence type="predicted"/>
<organism evidence="2 3">
    <name type="scientific">Sphingomonas panacis</name>
    <dbReference type="NCBI Taxonomy" id="1560345"/>
    <lineage>
        <taxon>Bacteria</taxon>
        <taxon>Pseudomonadati</taxon>
        <taxon>Pseudomonadota</taxon>
        <taxon>Alphaproteobacteria</taxon>
        <taxon>Sphingomonadales</taxon>
        <taxon>Sphingomonadaceae</taxon>
        <taxon>Sphingomonas</taxon>
    </lineage>
</organism>
<dbReference type="OrthoDB" id="7596589at2"/>
<dbReference type="EMBL" id="CP014168">
    <property type="protein sequence ID" value="AOH83771.1"/>
    <property type="molecule type" value="Genomic_DNA"/>
</dbReference>
<name>A0A1B3Z8M2_9SPHN</name>
<protein>
    <submittedName>
        <fullName evidence="2">Uncharacterized protein</fullName>
    </submittedName>
</protein>
<accession>A0A1B3Z8M2</accession>
<dbReference type="AlphaFoldDB" id="A0A1B3Z8M2"/>
<dbReference type="STRING" id="1560345.AWL63_07105"/>
<feature type="signal peptide" evidence="1">
    <location>
        <begin position="1"/>
        <end position="19"/>
    </location>
</feature>
<dbReference type="RefSeq" id="WP_069204338.1">
    <property type="nucleotide sequence ID" value="NZ_CP014168.1"/>
</dbReference>
<evidence type="ECO:0000313" key="2">
    <source>
        <dbReference type="EMBL" id="AOH83771.1"/>
    </source>
</evidence>
<evidence type="ECO:0000313" key="3">
    <source>
        <dbReference type="Proteomes" id="UP000094256"/>
    </source>
</evidence>
<feature type="chain" id="PRO_5008556161" evidence="1">
    <location>
        <begin position="20"/>
        <end position="135"/>
    </location>
</feature>
<reference evidence="2 3" key="1">
    <citation type="submission" date="2016-01" db="EMBL/GenBank/DDBJ databases">
        <title>Complete genome and mega plasmid sequence of Sphingomonas panacis DCY99 elicits systemic resistance in rice to Xanthomonas oryzae.</title>
        <authorList>
            <person name="Kim Y.J."/>
            <person name="Yang D.C."/>
            <person name="Sing P."/>
        </authorList>
    </citation>
    <scope>NUCLEOTIDE SEQUENCE [LARGE SCALE GENOMIC DNA]</scope>
    <source>
        <strain evidence="2 3">DCY99</strain>
    </source>
</reference>
<sequence>MHRIILPMLLLCAGTAALSSDHGYAAREAAKNKAELDKALTGLVPGKPQQCLDSRDQYATQRIGDTILYKVSRRKIYRADTNGGCNGLDRGDAIVTRQFGSQLCAGDPIRTVDLTSRIPSGFCTIREFVPYTAPK</sequence>
<evidence type="ECO:0000256" key="1">
    <source>
        <dbReference type="SAM" id="SignalP"/>
    </source>
</evidence>
<keyword evidence="3" id="KW-1185">Reference proteome</keyword>
<dbReference type="KEGG" id="span:AWL63_07105"/>